<organism evidence="10 11">
    <name type="scientific">Breoghania corrubedonensis</name>
    <dbReference type="NCBI Taxonomy" id="665038"/>
    <lineage>
        <taxon>Bacteria</taxon>
        <taxon>Pseudomonadati</taxon>
        <taxon>Pseudomonadota</taxon>
        <taxon>Alphaproteobacteria</taxon>
        <taxon>Hyphomicrobiales</taxon>
        <taxon>Stappiaceae</taxon>
        <taxon>Breoghania</taxon>
    </lineage>
</organism>
<evidence type="ECO:0000256" key="7">
    <source>
        <dbReference type="ARBA" id="ARBA00024033"/>
    </source>
</evidence>
<feature type="transmembrane region" description="Helical" evidence="9">
    <location>
        <begin position="52"/>
        <end position="73"/>
    </location>
</feature>
<comment type="similarity">
    <text evidence="7">Belongs to the glycosyltransferase 87 family.</text>
</comment>
<evidence type="ECO:0000256" key="1">
    <source>
        <dbReference type="ARBA" id="ARBA00004651"/>
    </source>
</evidence>
<dbReference type="InterPro" id="IPR018584">
    <property type="entry name" value="GT87"/>
</dbReference>
<dbReference type="Proteomes" id="UP000244081">
    <property type="component" value="Unassembled WGS sequence"/>
</dbReference>
<dbReference type="Pfam" id="PF09594">
    <property type="entry name" value="GT87"/>
    <property type="match status" value="1"/>
</dbReference>
<dbReference type="GO" id="GO:0016758">
    <property type="term" value="F:hexosyltransferase activity"/>
    <property type="evidence" value="ECO:0007669"/>
    <property type="project" value="InterPro"/>
</dbReference>
<evidence type="ECO:0000256" key="6">
    <source>
        <dbReference type="ARBA" id="ARBA00023136"/>
    </source>
</evidence>
<feature type="region of interest" description="Disordered" evidence="8">
    <location>
        <begin position="395"/>
        <end position="414"/>
    </location>
</feature>
<evidence type="ECO:0000256" key="9">
    <source>
        <dbReference type="SAM" id="Phobius"/>
    </source>
</evidence>
<keyword evidence="5 9" id="KW-1133">Transmembrane helix</keyword>
<sequence length="414" mass="43443">MSSIVTKMREGTWVRPDLVSFAVQLALAAYVLAFVAMILVPNPYHAPAGNVMLIDFLSFWLAAGQALSGFPAAPYDTAAFLAFQQALTGNTSEFFNFLYPPTWLLAVLPFGALDFYPAFLAFSALSLALFVAAMRMAAGDWRLVALLCAAPAAFNTLLHGQNTLISAALFAFALALLRRGGLFSAGLLIGLLTYKPQLGLLVPAALLVSGHWRTILGAGLSAIAIALASWAVLGASPWVAFVAQMHVGSDVLQDGSVPWARSISVYSAARLLGLDVATGWCLQALACVFAAAAVAWTWMRMRSFVAGALVLVPACVLATPYAFGYELTLMLVPAAFLLREGIEKGFLPYEKTALAGVLVFSGAAAGLAEKLWLPAGPLLLVIVILLGLRREAAAAPKPGGADQPAAASPARGMS</sequence>
<evidence type="ECO:0000256" key="4">
    <source>
        <dbReference type="ARBA" id="ARBA00022692"/>
    </source>
</evidence>
<dbReference type="AlphaFoldDB" id="A0A2T5VEW3"/>
<comment type="subcellular location">
    <subcellularLocation>
        <location evidence="1">Cell membrane</location>
        <topology evidence="1">Multi-pass membrane protein</topology>
    </subcellularLocation>
</comment>
<dbReference type="EMBL" id="QAYG01000001">
    <property type="protein sequence ID" value="PTW62299.1"/>
    <property type="molecule type" value="Genomic_DNA"/>
</dbReference>
<accession>A0A2T5VEW3</accession>
<comment type="caution">
    <text evidence="10">The sequence shown here is derived from an EMBL/GenBank/DDBJ whole genome shotgun (WGS) entry which is preliminary data.</text>
</comment>
<keyword evidence="4 9" id="KW-0812">Transmembrane</keyword>
<keyword evidence="6 9" id="KW-0472">Membrane</keyword>
<reference evidence="10 11" key="1">
    <citation type="submission" date="2018-04" db="EMBL/GenBank/DDBJ databases">
        <title>Genomic Encyclopedia of Archaeal and Bacterial Type Strains, Phase II (KMG-II): from individual species to whole genera.</title>
        <authorList>
            <person name="Goeker M."/>
        </authorList>
    </citation>
    <scope>NUCLEOTIDE SEQUENCE [LARGE SCALE GENOMIC DNA]</scope>
    <source>
        <strain evidence="10 11">DSM 23382</strain>
    </source>
</reference>
<evidence type="ECO:0000313" key="10">
    <source>
        <dbReference type="EMBL" id="PTW62299.1"/>
    </source>
</evidence>
<feature type="transmembrane region" description="Helical" evidence="9">
    <location>
        <begin position="164"/>
        <end position="194"/>
    </location>
</feature>
<keyword evidence="3" id="KW-0808">Transferase</keyword>
<proteinExistence type="inferred from homology"/>
<keyword evidence="2" id="KW-1003">Cell membrane</keyword>
<name>A0A2T5VEW3_9HYPH</name>
<dbReference type="RefSeq" id="WP_107987888.1">
    <property type="nucleotide sequence ID" value="NZ_QAYG01000001.1"/>
</dbReference>
<evidence type="ECO:0000256" key="5">
    <source>
        <dbReference type="ARBA" id="ARBA00022989"/>
    </source>
</evidence>
<evidence type="ECO:0000313" key="11">
    <source>
        <dbReference type="Proteomes" id="UP000244081"/>
    </source>
</evidence>
<keyword evidence="11" id="KW-1185">Reference proteome</keyword>
<feature type="transmembrane region" description="Helical" evidence="9">
    <location>
        <begin position="371"/>
        <end position="388"/>
    </location>
</feature>
<feature type="transmembrane region" description="Helical" evidence="9">
    <location>
        <begin position="115"/>
        <end position="134"/>
    </location>
</feature>
<feature type="transmembrane region" description="Helical" evidence="9">
    <location>
        <begin position="215"/>
        <end position="240"/>
    </location>
</feature>
<evidence type="ECO:0000256" key="8">
    <source>
        <dbReference type="SAM" id="MobiDB-lite"/>
    </source>
</evidence>
<protein>
    <submittedName>
        <fullName evidence="10">Uncharacterized protein DUF2029</fullName>
    </submittedName>
</protein>
<evidence type="ECO:0000256" key="3">
    <source>
        <dbReference type="ARBA" id="ARBA00022679"/>
    </source>
</evidence>
<gene>
    <name evidence="10" type="ORF">C8N35_101339</name>
</gene>
<dbReference type="GO" id="GO:0005886">
    <property type="term" value="C:plasma membrane"/>
    <property type="evidence" value="ECO:0007669"/>
    <property type="project" value="UniProtKB-SubCell"/>
</dbReference>
<feature type="transmembrane region" description="Helical" evidence="9">
    <location>
        <begin position="304"/>
        <end position="323"/>
    </location>
</feature>
<dbReference type="OrthoDB" id="7679563at2"/>
<feature type="transmembrane region" description="Helical" evidence="9">
    <location>
        <begin position="277"/>
        <end position="297"/>
    </location>
</feature>
<evidence type="ECO:0000256" key="2">
    <source>
        <dbReference type="ARBA" id="ARBA00022475"/>
    </source>
</evidence>
<feature type="transmembrane region" description="Helical" evidence="9">
    <location>
        <begin position="18"/>
        <end position="40"/>
    </location>
</feature>